<feature type="signal peptide" evidence="3">
    <location>
        <begin position="1"/>
        <end position="18"/>
    </location>
</feature>
<keyword evidence="2" id="KW-0812">Transmembrane</keyword>
<accession>A0A2U1T6D6</accession>
<proteinExistence type="predicted"/>
<evidence type="ECO:0000256" key="3">
    <source>
        <dbReference type="SAM" id="SignalP"/>
    </source>
</evidence>
<keyword evidence="2" id="KW-1133">Transmembrane helix</keyword>
<name>A0A2U1T6D6_9CORY</name>
<sequence length="125" mass="13020">MRRRISLALIAATSSALALTTPAVAQSSSSLPQSSSTEQAEVAEQPAAEGEVEAEEGETENEEKDYSHLPEWVQSSINPSPEGELAMAIIGAIVAAVGLIIQAGVTFIPIIGVENIEGMLANFGR</sequence>
<feature type="compositionally biased region" description="Acidic residues" evidence="1">
    <location>
        <begin position="50"/>
        <end position="63"/>
    </location>
</feature>
<dbReference type="EMBL" id="QEEZ01000010">
    <property type="protein sequence ID" value="PWC01580.1"/>
    <property type="molecule type" value="Genomic_DNA"/>
</dbReference>
<evidence type="ECO:0008006" key="6">
    <source>
        <dbReference type="Google" id="ProtNLM"/>
    </source>
</evidence>
<reference evidence="5" key="1">
    <citation type="submission" date="2018-04" db="EMBL/GenBank/DDBJ databases">
        <authorList>
            <person name="Liu S."/>
            <person name="Wang Z."/>
            <person name="Li J."/>
        </authorList>
    </citation>
    <scope>NUCLEOTIDE SEQUENCE [LARGE SCALE GENOMIC DNA]</scope>
    <source>
        <strain evidence="5">2189</strain>
    </source>
</reference>
<evidence type="ECO:0000256" key="1">
    <source>
        <dbReference type="SAM" id="MobiDB-lite"/>
    </source>
</evidence>
<evidence type="ECO:0000313" key="5">
    <source>
        <dbReference type="Proteomes" id="UP000244989"/>
    </source>
</evidence>
<keyword evidence="2" id="KW-0472">Membrane</keyword>
<gene>
    <name evidence="4" type="ORF">DF222_06475</name>
</gene>
<organism evidence="4 5">
    <name type="scientific">Corynebacterium yudongzhengii</name>
    <dbReference type="NCBI Taxonomy" id="2080740"/>
    <lineage>
        <taxon>Bacteria</taxon>
        <taxon>Bacillati</taxon>
        <taxon>Actinomycetota</taxon>
        <taxon>Actinomycetes</taxon>
        <taxon>Mycobacteriales</taxon>
        <taxon>Corynebacteriaceae</taxon>
        <taxon>Corynebacterium</taxon>
    </lineage>
</organism>
<evidence type="ECO:0000313" key="4">
    <source>
        <dbReference type="EMBL" id="PWC01580.1"/>
    </source>
</evidence>
<dbReference type="KEGG" id="cyz:C3B44_03815"/>
<protein>
    <recommendedName>
        <fullName evidence="6">DUF4235 domain-containing protein</fullName>
    </recommendedName>
</protein>
<comment type="caution">
    <text evidence="4">The sequence shown here is derived from an EMBL/GenBank/DDBJ whole genome shotgun (WGS) entry which is preliminary data.</text>
</comment>
<dbReference type="Proteomes" id="UP000244989">
    <property type="component" value="Unassembled WGS sequence"/>
</dbReference>
<keyword evidence="5" id="KW-1185">Reference proteome</keyword>
<feature type="compositionally biased region" description="Low complexity" evidence="1">
    <location>
        <begin position="27"/>
        <end position="49"/>
    </location>
</feature>
<evidence type="ECO:0000256" key="2">
    <source>
        <dbReference type="SAM" id="Phobius"/>
    </source>
</evidence>
<feature type="chain" id="PRO_5038489207" description="DUF4235 domain-containing protein" evidence="3">
    <location>
        <begin position="19"/>
        <end position="125"/>
    </location>
</feature>
<keyword evidence="3" id="KW-0732">Signal</keyword>
<feature type="region of interest" description="Disordered" evidence="1">
    <location>
        <begin position="27"/>
        <end position="77"/>
    </location>
</feature>
<dbReference type="AlphaFoldDB" id="A0A2U1T6D6"/>
<feature type="transmembrane region" description="Helical" evidence="2">
    <location>
        <begin position="85"/>
        <end position="111"/>
    </location>
</feature>
<dbReference type="RefSeq" id="WP_108431213.1">
    <property type="nucleotide sequence ID" value="NZ_CP026947.1"/>
</dbReference>